<dbReference type="SUPFAM" id="SSF52266">
    <property type="entry name" value="SGNH hydrolase"/>
    <property type="match status" value="1"/>
</dbReference>
<reference evidence="3" key="3">
    <citation type="submission" date="2015-02" db="UniProtKB">
        <authorList>
            <consortium name="EnsemblProtists"/>
        </authorList>
    </citation>
    <scope>IDENTIFICATION</scope>
    <source>
        <strain evidence="3">DAOM BR144</strain>
    </source>
</reference>
<dbReference type="InterPro" id="IPR036514">
    <property type="entry name" value="SGNH_hydro_sf"/>
</dbReference>
<dbReference type="HOGENOM" id="CLU_091181_0_0_1"/>
<reference evidence="4" key="2">
    <citation type="submission" date="2010-04" db="EMBL/GenBank/DDBJ databases">
        <authorList>
            <person name="Buell R."/>
            <person name="Hamilton J."/>
            <person name="Hostetler J."/>
        </authorList>
    </citation>
    <scope>NUCLEOTIDE SEQUENCE [LARGE SCALE GENOMIC DNA]</scope>
    <source>
        <strain evidence="4">DAOM:BR144</strain>
    </source>
</reference>
<keyword evidence="1" id="KW-0472">Membrane</keyword>
<dbReference type="GO" id="GO:0004622">
    <property type="term" value="F:phosphatidylcholine lysophospholipase activity"/>
    <property type="evidence" value="ECO:0007669"/>
    <property type="project" value="TreeGrafter"/>
</dbReference>
<dbReference type="PANTHER" id="PTHR30383:SF5">
    <property type="entry name" value="SGNH HYDROLASE-TYPE ESTERASE DOMAIN-CONTAINING PROTEIN"/>
    <property type="match status" value="1"/>
</dbReference>
<dbReference type="Pfam" id="PF13472">
    <property type="entry name" value="Lipase_GDSL_2"/>
    <property type="match status" value="1"/>
</dbReference>
<dbReference type="OMA" id="MMTAIEW"/>
<sequence length="265" mass="29550">MFANVVVAIRLYLALLWWKICGFLLYVMHVKSLKPANQYLHKAVIIGDDFAAGIGDYITIGNAGGIAQYLSPIIAQSDKVRHRWEIINAGVPGSTSADWLLNAARQNYKNVFSSRSMGDAEIVIVILGSVELRDPKASTFEVKKNLASLCDTLRKKGKKVCLATVASATPLASDTETIPLNTALEEFCKSTSTEEIPVVLGPRLDTYAFRRENSLAYDRFHFNSSGYKLLARNTADFLIPMMTAIEWSTWKKQLNQVEYDKALYD</sequence>
<evidence type="ECO:0000256" key="1">
    <source>
        <dbReference type="SAM" id="Phobius"/>
    </source>
</evidence>
<dbReference type="AlphaFoldDB" id="K3W6Y8"/>
<dbReference type="InterPro" id="IPR051532">
    <property type="entry name" value="Ester_Hydrolysis_Enzymes"/>
</dbReference>
<name>K3W6Y8_GLOUD</name>
<dbReference type="eggNOG" id="ENOG502RZWN">
    <property type="taxonomic scope" value="Eukaryota"/>
</dbReference>
<dbReference type="InParanoid" id="K3W6Y8"/>
<feature type="transmembrane region" description="Helical" evidence="1">
    <location>
        <begin position="6"/>
        <end position="27"/>
    </location>
</feature>
<evidence type="ECO:0000313" key="3">
    <source>
        <dbReference type="EnsemblProtists" id="PYU1_T000729"/>
    </source>
</evidence>
<dbReference type="PANTHER" id="PTHR30383">
    <property type="entry name" value="THIOESTERASE 1/PROTEASE 1/LYSOPHOSPHOLIPASE L1"/>
    <property type="match status" value="1"/>
</dbReference>
<feature type="domain" description="SGNH hydrolase-type esterase" evidence="2">
    <location>
        <begin position="46"/>
        <end position="229"/>
    </location>
</feature>
<organism evidence="3 4">
    <name type="scientific">Globisporangium ultimum (strain ATCC 200006 / CBS 805.95 / DAOM BR144)</name>
    <name type="common">Pythium ultimum</name>
    <dbReference type="NCBI Taxonomy" id="431595"/>
    <lineage>
        <taxon>Eukaryota</taxon>
        <taxon>Sar</taxon>
        <taxon>Stramenopiles</taxon>
        <taxon>Oomycota</taxon>
        <taxon>Peronosporomycetes</taxon>
        <taxon>Pythiales</taxon>
        <taxon>Pythiaceae</taxon>
        <taxon>Globisporangium</taxon>
    </lineage>
</organism>
<accession>K3W6Y8</accession>
<dbReference type="InterPro" id="IPR013830">
    <property type="entry name" value="SGNH_hydro"/>
</dbReference>
<proteinExistence type="predicted"/>
<dbReference type="Gene3D" id="3.40.50.1110">
    <property type="entry name" value="SGNH hydrolase"/>
    <property type="match status" value="1"/>
</dbReference>
<evidence type="ECO:0000313" key="4">
    <source>
        <dbReference type="Proteomes" id="UP000019132"/>
    </source>
</evidence>
<dbReference type="EMBL" id="GL376620">
    <property type="status" value="NOT_ANNOTATED_CDS"/>
    <property type="molecule type" value="Genomic_DNA"/>
</dbReference>
<keyword evidence="1" id="KW-0812">Transmembrane</keyword>
<dbReference type="EnsemblProtists" id="PYU1_T000729">
    <property type="protein sequence ID" value="PYU1_T000729"/>
    <property type="gene ID" value="PYU1_G000729"/>
</dbReference>
<dbReference type="Proteomes" id="UP000019132">
    <property type="component" value="Unassembled WGS sequence"/>
</dbReference>
<evidence type="ECO:0000259" key="2">
    <source>
        <dbReference type="Pfam" id="PF13472"/>
    </source>
</evidence>
<keyword evidence="4" id="KW-1185">Reference proteome</keyword>
<protein>
    <recommendedName>
        <fullName evidence="2">SGNH hydrolase-type esterase domain-containing protein</fullName>
    </recommendedName>
</protein>
<reference evidence="4" key="1">
    <citation type="journal article" date="2010" name="Genome Biol.">
        <title>Genome sequence of the necrotrophic plant pathogen Pythium ultimum reveals original pathogenicity mechanisms and effector repertoire.</title>
        <authorList>
            <person name="Levesque C.A."/>
            <person name="Brouwer H."/>
            <person name="Cano L."/>
            <person name="Hamilton J.P."/>
            <person name="Holt C."/>
            <person name="Huitema E."/>
            <person name="Raffaele S."/>
            <person name="Robideau G.P."/>
            <person name="Thines M."/>
            <person name="Win J."/>
            <person name="Zerillo M.M."/>
            <person name="Beakes G.W."/>
            <person name="Boore J.L."/>
            <person name="Busam D."/>
            <person name="Dumas B."/>
            <person name="Ferriera S."/>
            <person name="Fuerstenberg S.I."/>
            <person name="Gachon C.M."/>
            <person name="Gaulin E."/>
            <person name="Govers F."/>
            <person name="Grenville-Briggs L."/>
            <person name="Horner N."/>
            <person name="Hostetler J."/>
            <person name="Jiang R.H."/>
            <person name="Johnson J."/>
            <person name="Krajaejun T."/>
            <person name="Lin H."/>
            <person name="Meijer H.J."/>
            <person name="Moore B."/>
            <person name="Morris P."/>
            <person name="Phuntmart V."/>
            <person name="Puiu D."/>
            <person name="Shetty J."/>
            <person name="Stajich J.E."/>
            <person name="Tripathy S."/>
            <person name="Wawra S."/>
            <person name="van West P."/>
            <person name="Whitty B.R."/>
            <person name="Coutinho P.M."/>
            <person name="Henrissat B."/>
            <person name="Martin F."/>
            <person name="Thomas P.D."/>
            <person name="Tyler B.M."/>
            <person name="De Vries R.P."/>
            <person name="Kamoun S."/>
            <person name="Yandell M."/>
            <person name="Tisserat N."/>
            <person name="Buell C.R."/>
        </authorList>
    </citation>
    <scope>NUCLEOTIDE SEQUENCE</scope>
    <source>
        <strain evidence="4">DAOM:BR144</strain>
    </source>
</reference>
<keyword evidence="1" id="KW-1133">Transmembrane helix</keyword>
<dbReference type="VEuPathDB" id="FungiDB:PYU1_G000729"/>
<dbReference type="CDD" id="cd00229">
    <property type="entry name" value="SGNH_hydrolase"/>
    <property type="match status" value="1"/>
</dbReference>